<gene>
    <name evidence="2" type="ORF">ACFQ1M_00440</name>
</gene>
<sequence>MIRNYTKNDKEKVVELLRANTPAFFDPSEEEDYINYLETEVEDYFVYEENSNILGAGGINYFPEERTARISWDVVAPNVQGKGIGKQLVEHRIAQIRKNKGIDSIVVRTSQLTYKFYEKFGFELEKVEKDFWAKDLDLYLMSMKTSKAL</sequence>
<dbReference type="EC" id="2.3.-.-" evidence="2"/>
<dbReference type="InterPro" id="IPR000182">
    <property type="entry name" value="GNAT_dom"/>
</dbReference>
<dbReference type="CDD" id="cd04301">
    <property type="entry name" value="NAT_SF"/>
    <property type="match status" value="1"/>
</dbReference>
<organism evidence="2 3">
    <name type="scientific">Sungkyunkwania multivorans</name>
    <dbReference type="NCBI Taxonomy" id="1173618"/>
    <lineage>
        <taxon>Bacteria</taxon>
        <taxon>Pseudomonadati</taxon>
        <taxon>Bacteroidota</taxon>
        <taxon>Flavobacteriia</taxon>
        <taxon>Flavobacteriales</taxon>
        <taxon>Flavobacteriaceae</taxon>
        <taxon>Sungkyunkwania</taxon>
    </lineage>
</organism>
<dbReference type="Gene3D" id="3.40.630.30">
    <property type="match status" value="1"/>
</dbReference>
<dbReference type="InterPro" id="IPR016181">
    <property type="entry name" value="Acyl_CoA_acyltransferase"/>
</dbReference>
<dbReference type="Proteomes" id="UP001596978">
    <property type="component" value="Unassembled WGS sequence"/>
</dbReference>
<dbReference type="PROSITE" id="PS51186">
    <property type="entry name" value="GNAT"/>
    <property type="match status" value="1"/>
</dbReference>
<feature type="domain" description="N-acetyltransferase" evidence="1">
    <location>
        <begin position="1"/>
        <end position="146"/>
    </location>
</feature>
<keyword evidence="2" id="KW-0808">Transferase</keyword>
<dbReference type="RefSeq" id="WP_386402300.1">
    <property type="nucleotide sequence ID" value="NZ_JBHTJH010000001.1"/>
</dbReference>
<dbReference type="GO" id="GO:0016746">
    <property type="term" value="F:acyltransferase activity"/>
    <property type="evidence" value="ECO:0007669"/>
    <property type="project" value="UniProtKB-KW"/>
</dbReference>
<evidence type="ECO:0000313" key="3">
    <source>
        <dbReference type="Proteomes" id="UP001596978"/>
    </source>
</evidence>
<evidence type="ECO:0000259" key="1">
    <source>
        <dbReference type="PROSITE" id="PS51186"/>
    </source>
</evidence>
<proteinExistence type="predicted"/>
<comment type="caution">
    <text evidence="2">The sequence shown here is derived from an EMBL/GenBank/DDBJ whole genome shotgun (WGS) entry which is preliminary data.</text>
</comment>
<reference evidence="3" key="1">
    <citation type="journal article" date="2019" name="Int. J. Syst. Evol. Microbiol.">
        <title>The Global Catalogue of Microorganisms (GCM) 10K type strain sequencing project: providing services to taxonomists for standard genome sequencing and annotation.</title>
        <authorList>
            <consortium name="The Broad Institute Genomics Platform"/>
            <consortium name="The Broad Institute Genome Sequencing Center for Infectious Disease"/>
            <person name="Wu L."/>
            <person name="Ma J."/>
        </authorList>
    </citation>
    <scope>NUCLEOTIDE SEQUENCE [LARGE SCALE GENOMIC DNA]</scope>
    <source>
        <strain evidence="3">CCUG 62952</strain>
    </source>
</reference>
<dbReference type="EMBL" id="JBHTJH010000001">
    <property type="protein sequence ID" value="MFD0860657.1"/>
    <property type="molecule type" value="Genomic_DNA"/>
</dbReference>
<accession>A0ABW3CUZ7</accession>
<evidence type="ECO:0000313" key="2">
    <source>
        <dbReference type="EMBL" id="MFD0860657.1"/>
    </source>
</evidence>
<keyword evidence="2" id="KW-0012">Acyltransferase</keyword>
<name>A0ABW3CUZ7_9FLAO</name>
<dbReference type="Pfam" id="PF00583">
    <property type="entry name" value="Acetyltransf_1"/>
    <property type="match status" value="1"/>
</dbReference>
<dbReference type="SUPFAM" id="SSF55729">
    <property type="entry name" value="Acyl-CoA N-acyltransferases (Nat)"/>
    <property type="match status" value="1"/>
</dbReference>
<protein>
    <submittedName>
        <fullName evidence="2">GNAT family N-acetyltransferase</fullName>
        <ecNumber evidence="2">2.3.-.-</ecNumber>
    </submittedName>
</protein>
<keyword evidence="3" id="KW-1185">Reference proteome</keyword>